<dbReference type="eggNOG" id="COG2329">
    <property type="taxonomic scope" value="Bacteria"/>
</dbReference>
<gene>
    <name evidence="2" type="ORF">N790_13720</name>
</gene>
<dbReference type="InterPro" id="IPR052936">
    <property type="entry name" value="Jasmonate_Hydroxylase-like"/>
</dbReference>
<dbReference type="AlphaFoldDB" id="A0A091BJB5"/>
<dbReference type="Pfam" id="PF03992">
    <property type="entry name" value="ABM"/>
    <property type="match status" value="1"/>
</dbReference>
<dbReference type="STRING" id="1384054.N790_13720"/>
<evidence type="ECO:0000313" key="2">
    <source>
        <dbReference type="EMBL" id="KFN51856.1"/>
    </source>
</evidence>
<dbReference type="EMBL" id="AVCH01000027">
    <property type="protein sequence ID" value="KFN51856.1"/>
    <property type="molecule type" value="Genomic_DNA"/>
</dbReference>
<reference evidence="2 3" key="1">
    <citation type="submission" date="2013-09" db="EMBL/GenBank/DDBJ databases">
        <title>Genome sequencing of Arenimonas malthae.</title>
        <authorList>
            <person name="Chen F."/>
            <person name="Wang G."/>
        </authorList>
    </citation>
    <scope>NUCLEOTIDE SEQUENCE [LARGE SCALE GENOMIC DNA]</scope>
    <source>
        <strain evidence="2 3">CC-JY-1</strain>
    </source>
</reference>
<proteinExistence type="predicted"/>
<dbReference type="PATRIC" id="fig|1384054.3.peg.487"/>
<dbReference type="SUPFAM" id="SSF54909">
    <property type="entry name" value="Dimeric alpha+beta barrel"/>
    <property type="match status" value="1"/>
</dbReference>
<dbReference type="Proteomes" id="UP000029392">
    <property type="component" value="Unassembled WGS sequence"/>
</dbReference>
<dbReference type="InterPro" id="IPR007138">
    <property type="entry name" value="ABM_dom"/>
</dbReference>
<dbReference type="RefSeq" id="WP_043800318.1">
    <property type="nucleotide sequence ID" value="NZ_AVCH01000027.1"/>
</dbReference>
<dbReference type="PANTHER" id="PTHR37811">
    <property type="entry name" value="BLL5343 PROTEIN"/>
    <property type="match status" value="1"/>
</dbReference>
<name>A0A091BJB5_9GAMM</name>
<dbReference type="InterPro" id="IPR011008">
    <property type="entry name" value="Dimeric_a/b-barrel"/>
</dbReference>
<feature type="domain" description="ABM" evidence="1">
    <location>
        <begin position="14"/>
        <end position="85"/>
    </location>
</feature>
<evidence type="ECO:0000259" key="1">
    <source>
        <dbReference type="Pfam" id="PF03992"/>
    </source>
</evidence>
<sequence length="117" mass="13018">MSAERFARTPAPPYYAVIFANQRRDGDHGYGATADRMVELAAQQPGYLGIESTRDAAGFGITVSYWESEADIAAWRRNAEHSVARQHGRDEWYEHFELRVAKVERAYGGPAARGEGA</sequence>
<keyword evidence="3" id="KW-1185">Reference proteome</keyword>
<dbReference type="Gene3D" id="3.30.70.100">
    <property type="match status" value="1"/>
</dbReference>
<evidence type="ECO:0000313" key="3">
    <source>
        <dbReference type="Proteomes" id="UP000029392"/>
    </source>
</evidence>
<organism evidence="2 3">
    <name type="scientific">Arenimonas malthae CC-JY-1</name>
    <dbReference type="NCBI Taxonomy" id="1384054"/>
    <lineage>
        <taxon>Bacteria</taxon>
        <taxon>Pseudomonadati</taxon>
        <taxon>Pseudomonadota</taxon>
        <taxon>Gammaproteobacteria</taxon>
        <taxon>Lysobacterales</taxon>
        <taxon>Lysobacteraceae</taxon>
        <taxon>Arenimonas</taxon>
    </lineage>
</organism>
<dbReference type="PANTHER" id="PTHR37811:SF2">
    <property type="entry name" value="ABM DOMAIN-CONTAINING PROTEIN"/>
    <property type="match status" value="1"/>
</dbReference>
<protein>
    <recommendedName>
        <fullName evidence="1">ABM domain-containing protein</fullName>
    </recommendedName>
</protein>
<comment type="caution">
    <text evidence="2">The sequence shown here is derived from an EMBL/GenBank/DDBJ whole genome shotgun (WGS) entry which is preliminary data.</text>
</comment>
<accession>A0A091BJB5</accession>
<dbReference type="OrthoDB" id="9797060at2"/>